<name>A0AAX6IJA3_IRIPA</name>
<dbReference type="PANTHER" id="PTHR31992">
    <property type="entry name" value="DOF ZINC FINGER PROTEIN DOF1.4-RELATED"/>
    <property type="match status" value="1"/>
</dbReference>
<feature type="domain" description="Dof-type" evidence="11">
    <location>
        <begin position="52"/>
        <end position="106"/>
    </location>
</feature>
<evidence type="ECO:0000256" key="3">
    <source>
        <dbReference type="ARBA" id="ARBA00022833"/>
    </source>
</evidence>
<dbReference type="InterPro" id="IPR045174">
    <property type="entry name" value="Dof"/>
</dbReference>
<comment type="caution">
    <text evidence="12">The sequence shown here is derived from an EMBL/GenBank/DDBJ whole genome shotgun (WGS) entry which is preliminary data.</text>
</comment>
<gene>
    <name evidence="12" type="ORF">M6B38_251885</name>
</gene>
<dbReference type="PROSITE" id="PS50884">
    <property type="entry name" value="ZF_DOF_2"/>
    <property type="match status" value="1"/>
</dbReference>
<evidence type="ECO:0000256" key="6">
    <source>
        <dbReference type="ARBA" id="ARBA00023163"/>
    </source>
</evidence>
<keyword evidence="4 9" id="KW-0805">Transcription regulation</keyword>
<dbReference type="AlphaFoldDB" id="A0AAX6IJA3"/>
<proteinExistence type="predicted"/>
<keyword evidence="5 8" id="KW-0238">DNA-binding</keyword>
<keyword evidence="1 9" id="KW-0479">Metal-binding</keyword>
<feature type="compositionally biased region" description="Low complexity" evidence="10">
    <location>
        <begin position="29"/>
        <end position="49"/>
    </location>
</feature>
<dbReference type="EMBL" id="JANAVB010001199">
    <property type="protein sequence ID" value="KAJ6853023.1"/>
    <property type="molecule type" value="Genomic_DNA"/>
</dbReference>
<organism evidence="12 13">
    <name type="scientific">Iris pallida</name>
    <name type="common">Sweet iris</name>
    <dbReference type="NCBI Taxonomy" id="29817"/>
    <lineage>
        <taxon>Eukaryota</taxon>
        <taxon>Viridiplantae</taxon>
        <taxon>Streptophyta</taxon>
        <taxon>Embryophyta</taxon>
        <taxon>Tracheophyta</taxon>
        <taxon>Spermatophyta</taxon>
        <taxon>Magnoliopsida</taxon>
        <taxon>Liliopsida</taxon>
        <taxon>Asparagales</taxon>
        <taxon>Iridaceae</taxon>
        <taxon>Iridoideae</taxon>
        <taxon>Irideae</taxon>
        <taxon>Iris</taxon>
    </lineage>
</organism>
<keyword evidence="2 8" id="KW-0863">Zinc-finger</keyword>
<comment type="function">
    <text evidence="9">Transcription factor that binds specifically to a 5'-AA[AG]G-3' consensus core sequence.</text>
</comment>
<keyword evidence="13" id="KW-1185">Reference proteome</keyword>
<evidence type="ECO:0000259" key="11">
    <source>
        <dbReference type="PROSITE" id="PS50884"/>
    </source>
</evidence>
<keyword evidence="6 9" id="KW-0804">Transcription</keyword>
<dbReference type="GO" id="GO:0003677">
    <property type="term" value="F:DNA binding"/>
    <property type="evidence" value="ECO:0007669"/>
    <property type="project" value="UniProtKB-UniRule"/>
</dbReference>
<dbReference type="Proteomes" id="UP001140949">
    <property type="component" value="Unassembled WGS sequence"/>
</dbReference>
<accession>A0AAX6IJA3</accession>
<keyword evidence="7 8" id="KW-0539">Nucleus</keyword>
<protein>
    <recommendedName>
        <fullName evidence="9">Dof zinc finger protein</fullName>
    </recommendedName>
</protein>
<dbReference type="InterPro" id="IPR003851">
    <property type="entry name" value="Znf_Dof"/>
</dbReference>
<evidence type="ECO:0000256" key="2">
    <source>
        <dbReference type="ARBA" id="ARBA00022771"/>
    </source>
</evidence>
<keyword evidence="3 9" id="KW-0862">Zinc</keyword>
<dbReference type="GO" id="GO:0008270">
    <property type="term" value="F:zinc ion binding"/>
    <property type="evidence" value="ECO:0007669"/>
    <property type="project" value="UniProtKB-KW"/>
</dbReference>
<sequence length="334" mass="35167">MIQELLGAVVEDRKLLSKIPTSQLHVDVSSPTTSSPSQSAASSPSSASSEALRCPRCDSSNTKFCYYNNYNLTQPRHFCKTCRRYWTKGGALRNVPIGGGCRKTRAAATVVITGGTKSARPVAADASRMGSGGAHGHGGLQDVHDLLPSSPLLWASRSIPHSSHLLALLRASQAQQNQSHSLLDYCVTEEGAMAGASMTMCTGPLAPNLCNNNNRNESSLQLQYQQHQNLFLADTPTSTGIQELYQRLQAPASWGSGDNLLHKTISNGNNNVGVVSSSAATAATMAAATTTTTAASAASIMEPMPLLLSGGDQFGYWNPALSWAGFPTANGAFP</sequence>
<evidence type="ECO:0000256" key="9">
    <source>
        <dbReference type="RuleBase" id="RU369094"/>
    </source>
</evidence>
<evidence type="ECO:0000256" key="5">
    <source>
        <dbReference type="ARBA" id="ARBA00023125"/>
    </source>
</evidence>
<evidence type="ECO:0000256" key="10">
    <source>
        <dbReference type="SAM" id="MobiDB-lite"/>
    </source>
</evidence>
<evidence type="ECO:0000256" key="7">
    <source>
        <dbReference type="ARBA" id="ARBA00023242"/>
    </source>
</evidence>
<evidence type="ECO:0000313" key="12">
    <source>
        <dbReference type="EMBL" id="KAJ6853023.1"/>
    </source>
</evidence>
<dbReference type="GO" id="GO:0003700">
    <property type="term" value="F:DNA-binding transcription factor activity"/>
    <property type="evidence" value="ECO:0007669"/>
    <property type="project" value="UniProtKB-UniRule"/>
</dbReference>
<comment type="subcellular location">
    <subcellularLocation>
        <location evidence="8 9">Nucleus</location>
    </subcellularLocation>
</comment>
<evidence type="ECO:0000313" key="13">
    <source>
        <dbReference type="Proteomes" id="UP001140949"/>
    </source>
</evidence>
<reference evidence="12" key="2">
    <citation type="submission" date="2023-04" db="EMBL/GenBank/DDBJ databases">
        <authorList>
            <person name="Bruccoleri R.E."/>
            <person name="Oakeley E.J."/>
            <person name="Faust A.-M."/>
            <person name="Dessus-Babus S."/>
            <person name="Altorfer M."/>
            <person name="Burckhardt D."/>
            <person name="Oertli M."/>
            <person name="Naumann U."/>
            <person name="Petersen F."/>
            <person name="Wong J."/>
        </authorList>
    </citation>
    <scope>NUCLEOTIDE SEQUENCE</scope>
    <source>
        <strain evidence="12">GSM-AAB239-AS_SAM_17_03QT</strain>
        <tissue evidence="12">Leaf</tissue>
    </source>
</reference>
<evidence type="ECO:0000256" key="8">
    <source>
        <dbReference type="PROSITE-ProRule" id="PRU00071"/>
    </source>
</evidence>
<dbReference type="Pfam" id="PF02701">
    <property type="entry name" value="Zn_ribbon_Dof"/>
    <property type="match status" value="1"/>
</dbReference>
<evidence type="ECO:0000256" key="1">
    <source>
        <dbReference type="ARBA" id="ARBA00022723"/>
    </source>
</evidence>
<dbReference type="GO" id="GO:0005634">
    <property type="term" value="C:nucleus"/>
    <property type="evidence" value="ECO:0007669"/>
    <property type="project" value="UniProtKB-SubCell"/>
</dbReference>
<dbReference type="PROSITE" id="PS01361">
    <property type="entry name" value="ZF_DOF_1"/>
    <property type="match status" value="1"/>
</dbReference>
<feature type="region of interest" description="Disordered" evidence="10">
    <location>
        <begin position="25"/>
        <end position="55"/>
    </location>
</feature>
<evidence type="ECO:0000256" key="4">
    <source>
        <dbReference type="ARBA" id="ARBA00023015"/>
    </source>
</evidence>
<reference evidence="12" key="1">
    <citation type="journal article" date="2023" name="GigaByte">
        <title>Genome assembly of the bearded iris, Iris pallida Lam.</title>
        <authorList>
            <person name="Bruccoleri R.E."/>
            <person name="Oakeley E.J."/>
            <person name="Faust A.M.E."/>
            <person name="Altorfer M."/>
            <person name="Dessus-Babus S."/>
            <person name="Burckhardt D."/>
            <person name="Oertli M."/>
            <person name="Naumann U."/>
            <person name="Petersen F."/>
            <person name="Wong J."/>
        </authorList>
    </citation>
    <scope>NUCLEOTIDE SEQUENCE</scope>
    <source>
        <strain evidence="12">GSM-AAB239-AS_SAM_17_03QT</strain>
    </source>
</reference>